<feature type="compositionally biased region" description="Basic and acidic residues" evidence="1">
    <location>
        <begin position="28"/>
        <end position="42"/>
    </location>
</feature>
<keyword evidence="3" id="KW-1185">Reference proteome</keyword>
<dbReference type="AlphaFoldDB" id="A0AAW2DR29"/>
<comment type="caution">
    <text evidence="2">The sequence shown here is derived from an EMBL/GenBank/DDBJ whole genome shotgun (WGS) entry which is preliminary data.</text>
</comment>
<reference evidence="2 3" key="1">
    <citation type="submission" date="2024-01" db="EMBL/GenBank/DDBJ databases">
        <title>A telomere-to-telomere, gap-free genome of sweet tea (Lithocarpus litseifolius).</title>
        <authorList>
            <person name="Zhou J."/>
        </authorList>
    </citation>
    <scope>NUCLEOTIDE SEQUENCE [LARGE SCALE GENOMIC DNA]</scope>
    <source>
        <strain evidence="2">Zhou-2022a</strain>
        <tissue evidence="2">Leaf</tissue>
    </source>
</reference>
<organism evidence="2 3">
    <name type="scientific">Lithocarpus litseifolius</name>
    <dbReference type="NCBI Taxonomy" id="425828"/>
    <lineage>
        <taxon>Eukaryota</taxon>
        <taxon>Viridiplantae</taxon>
        <taxon>Streptophyta</taxon>
        <taxon>Embryophyta</taxon>
        <taxon>Tracheophyta</taxon>
        <taxon>Spermatophyta</taxon>
        <taxon>Magnoliopsida</taxon>
        <taxon>eudicotyledons</taxon>
        <taxon>Gunneridae</taxon>
        <taxon>Pentapetalae</taxon>
        <taxon>rosids</taxon>
        <taxon>fabids</taxon>
        <taxon>Fagales</taxon>
        <taxon>Fagaceae</taxon>
        <taxon>Lithocarpus</taxon>
    </lineage>
</organism>
<evidence type="ECO:0000256" key="1">
    <source>
        <dbReference type="SAM" id="MobiDB-lite"/>
    </source>
</evidence>
<evidence type="ECO:0000313" key="2">
    <source>
        <dbReference type="EMBL" id="KAL0011476.1"/>
    </source>
</evidence>
<dbReference type="Proteomes" id="UP001459277">
    <property type="component" value="Unassembled WGS sequence"/>
</dbReference>
<dbReference type="EMBL" id="JAZDWU010000002">
    <property type="protein sequence ID" value="KAL0011476.1"/>
    <property type="molecule type" value="Genomic_DNA"/>
</dbReference>
<sequence length="138" mass="15422">MVVLFDNKSDSVNDYSVKELDSSGENETGARKRGGPEMKEVKASTPNGSTATESGEGTKSSSIDFGTAEAMDHIRTLTVVGAMTRLLHECIAYQRSLDLVESRKRVKKMKLKQCVDDFEEMKKKRSGSWESLEVEPWR</sequence>
<proteinExistence type="predicted"/>
<feature type="compositionally biased region" description="Polar residues" evidence="1">
    <location>
        <begin position="44"/>
        <end position="63"/>
    </location>
</feature>
<name>A0AAW2DR29_9ROSI</name>
<evidence type="ECO:0000313" key="3">
    <source>
        <dbReference type="Proteomes" id="UP001459277"/>
    </source>
</evidence>
<protein>
    <submittedName>
        <fullName evidence="2">Uncharacterized protein</fullName>
    </submittedName>
</protein>
<gene>
    <name evidence="2" type="ORF">SO802_006584</name>
</gene>
<accession>A0AAW2DR29</accession>
<feature type="region of interest" description="Disordered" evidence="1">
    <location>
        <begin position="15"/>
        <end position="63"/>
    </location>
</feature>